<protein>
    <submittedName>
        <fullName evidence="1">Uncharacterized protein</fullName>
    </submittedName>
</protein>
<dbReference type="PATRIC" id="fig|84531.8.peg.1342"/>
<sequence>MSRTHEARARESRFLIREALAVVDALSDARIAELGPHLDIAAARKDLRQYAEQRPRCVLTAFAKEPRVPRA</sequence>
<evidence type="ECO:0000313" key="2">
    <source>
        <dbReference type="Proteomes" id="UP000060787"/>
    </source>
</evidence>
<name>A0A0S2F7M4_LYSAN</name>
<dbReference type="KEGG" id="lab:LA76x_1316"/>
<dbReference type="AlphaFoldDB" id="A0A0S2F7M4"/>
<dbReference type="STRING" id="84531.LA76x_1316"/>
<evidence type="ECO:0000313" key="1">
    <source>
        <dbReference type="EMBL" id="ALN79473.1"/>
    </source>
</evidence>
<dbReference type="EMBL" id="CP011129">
    <property type="protein sequence ID" value="ALN79473.1"/>
    <property type="molecule type" value="Genomic_DNA"/>
</dbReference>
<organism evidence="1 2">
    <name type="scientific">Lysobacter antibioticus</name>
    <dbReference type="NCBI Taxonomy" id="84531"/>
    <lineage>
        <taxon>Bacteria</taxon>
        <taxon>Pseudomonadati</taxon>
        <taxon>Pseudomonadota</taxon>
        <taxon>Gammaproteobacteria</taxon>
        <taxon>Lysobacterales</taxon>
        <taxon>Lysobacteraceae</taxon>
        <taxon>Lysobacter</taxon>
    </lineage>
</organism>
<dbReference type="RefSeq" id="WP_057917054.1">
    <property type="nucleotide sequence ID" value="NZ_CP011129.1"/>
</dbReference>
<gene>
    <name evidence="1" type="ORF">LA76x_1316</name>
</gene>
<reference evidence="1 2" key="1">
    <citation type="journal article" date="2015" name="BMC Genomics">
        <title>Comparative genomics and metabolic profiling of the genus Lysobacter.</title>
        <authorList>
            <person name="de Bruijn I."/>
            <person name="Cheng X."/>
            <person name="de Jager V."/>
            <person name="Exposito R.G."/>
            <person name="Watrous J."/>
            <person name="Patel N."/>
            <person name="Postma J."/>
            <person name="Dorrestein P.C."/>
            <person name="Kobayashi D."/>
            <person name="Raaijmakers J.M."/>
        </authorList>
    </citation>
    <scope>NUCLEOTIDE SEQUENCE [LARGE SCALE GENOMIC DNA]</scope>
    <source>
        <strain evidence="1 2">76</strain>
    </source>
</reference>
<proteinExistence type="predicted"/>
<keyword evidence="2" id="KW-1185">Reference proteome</keyword>
<accession>A0A0S2F7M4</accession>
<dbReference type="Proteomes" id="UP000060787">
    <property type="component" value="Chromosome"/>
</dbReference>